<evidence type="ECO:0000256" key="1">
    <source>
        <dbReference type="SAM" id="MobiDB-lite"/>
    </source>
</evidence>
<dbReference type="PANTHER" id="PTHR36182:SF2">
    <property type="entry name" value="LYTIC POLYSACCHARIDE MONOOXYGENASE"/>
    <property type="match status" value="1"/>
</dbReference>
<protein>
    <recommendedName>
        <fullName evidence="5">Chitin-binding type-4 domain-containing protein</fullName>
    </recommendedName>
</protein>
<dbReference type="OrthoDB" id="2342176at2759"/>
<accession>A0A0D1YCI6</accession>
<reference evidence="3 4" key="1">
    <citation type="submission" date="2015-01" db="EMBL/GenBank/DDBJ databases">
        <title>The Genome Sequence of Ochroconis gallopava CBS43764.</title>
        <authorList>
            <consortium name="The Broad Institute Genomics Platform"/>
            <person name="Cuomo C."/>
            <person name="de Hoog S."/>
            <person name="Gorbushina A."/>
            <person name="Stielow B."/>
            <person name="Teixiera M."/>
            <person name="Abouelleil A."/>
            <person name="Chapman S.B."/>
            <person name="Priest M."/>
            <person name="Young S.K."/>
            <person name="Wortman J."/>
            <person name="Nusbaum C."/>
            <person name="Birren B."/>
        </authorList>
    </citation>
    <scope>NUCLEOTIDE SEQUENCE [LARGE SCALE GENOMIC DNA]</scope>
    <source>
        <strain evidence="3 4">CBS 43764</strain>
    </source>
</reference>
<organism evidence="3 4">
    <name type="scientific">Verruconis gallopava</name>
    <dbReference type="NCBI Taxonomy" id="253628"/>
    <lineage>
        <taxon>Eukaryota</taxon>
        <taxon>Fungi</taxon>
        <taxon>Dikarya</taxon>
        <taxon>Ascomycota</taxon>
        <taxon>Pezizomycotina</taxon>
        <taxon>Dothideomycetes</taxon>
        <taxon>Pleosporomycetidae</taxon>
        <taxon>Venturiales</taxon>
        <taxon>Sympoventuriaceae</taxon>
        <taxon>Verruconis</taxon>
    </lineage>
</organism>
<dbReference type="VEuPathDB" id="FungiDB:PV09_09779"/>
<keyword evidence="2" id="KW-0732">Signal</keyword>
<dbReference type="Gene3D" id="2.70.50.70">
    <property type="match status" value="1"/>
</dbReference>
<keyword evidence="4" id="KW-1185">Reference proteome</keyword>
<evidence type="ECO:0008006" key="5">
    <source>
        <dbReference type="Google" id="ProtNLM"/>
    </source>
</evidence>
<evidence type="ECO:0000256" key="2">
    <source>
        <dbReference type="SAM" id="SignalP"/>
    </source>
</evidence>
<dbReference type="RefSeq" id="XP_016208266.1">
    <property type="nucleotide sequence ID" value="XM_016363914.1"/>
</dbReference>
<evidence type="ECO:0000313" key="4">
    <source>
        <dbReference type="Proteomes" id="UP000053259"/>
    </source>
</evidence>
<feature type="chain" id="PRO_5002246835" description="Chitin-binding type-4 domain-containing protein" evidence="2">
    <location>
        <begin position="18"/>
        <end position="310"/>
    </location>
</feature>
<dbReference type="PANTHER" id="PTHR36182">
    <property type="entry name" value="PROTEIN, PUTATIVE (AFU_ORTHOLOGUE AFUA_6G10930)-RELATED"/>
    <property type="match status" value="1"/>
</dbReference>
<dbReference type="Proteomes" id="UP000053259">
    <property type="component" value="Unassembled WGS sequence"/>
</dbReference>
<dbReference type="HOGENOM" id="CLU_897725_0_0_1"/>
<dbReference type="InParanoid" id="A0A0D1YCI6"/>
<name>A0A0D1YCI6_9PEZI</name>
<feature type="signal peptide" evidence="2">
    <location>
        <begin position="1"/>
        <end position="17"/>
    </location>
</feature>
<sequence length="310" mass="33011">MARKIATVLGLVALASAHAVMVIPKPCNYKKGLTNGPMLQSEFPCKKNEAPFADNCTGSIWSGDSPQLLHLASAATHGGGACFIAMTYASPSSQDFEDPSNWRNVYTIPGDCPASTALNLDTVNNNSDDYPSGVQCSSSNSNQTDCVHSYTIPMPDELMNGPATFAWVWLSHLTDETYMNCAPITITEAKNNGGFDLLPDLKGLSFTGLSGGGPPETHTKNDGNNTPSSQTTAIPTTLTKAYLNITATAVSEVSNVGVNELGAWMMQLHLLTLEASGIAPIKDIETWFLAHDLIRITGYRNASSFGIDSK</sequence>
<feature type="region of interest" description="Disordered" evidence="1">
    <location>
        <begin position="208"/>
        <end position="230"/>
    </location>
</feature>
<dbReference type="GeneID" id="27317752"/>
<dbReference type="AlphaFoldDB" id="A0A0D1YCI6"/>
<dbReference type="EMBL" id="KN847700">
    <property type="protein sequence ID" value="KIV98396.1"/>
    <property type="molecule type" value="Genomic_DNA"/>
</dbReference>
<gene>
    <name evidence="3" type="ORF">PV09_09779</name>
</gene>
<evidence type="ECO:0000313" key="3">
    <source>
        <dbReference type="EMBL" id="KIV98396.1"/>
    </source>
</evidence>
<proteinExistence type="predicted"/>